<feature type="transmembrane region" description="Helical" evidence="16">
    <location>
        <begin position="43"/>
        <end position="68"/>
    </location>
</feature>
<keyword evidence="8 14" id="KW-0863">Zinc-finger</keyword>
<reference evidence="18" key="1">
    <citation type="submission" date="2020-03" db="EMBL/GenBank/DDBJ databases">
        <title>Castanea mollissima Vanexum genome sequencing.</title>
        <authorList>
            <person name="Staton M."/>
        </authorList>
    </citation>
    <scope>NUCLEOTIDE SEQUENCE</scope>
    <source>
        <tissue evidence="18">Leaf</tissue>
    </source>
</reference>
<evidence type="ECO:0000256" key="5">
    <source>
        <dbReference type="ARBA" id="ARBA00022679"/>
    </source>
</evidence>
<comment type="similarity">
    <text evidence="13">Belongs to the RING-type zinc finger family. ATL subfamily.</text>
</comment>
<feature type="region of interest" description="Disordered" evidence="15">
    <location>
        <begin position="356"/>
        <end position="391"/>
    </location>
</feature>
<evidence type="ECO:0000256" key="12">
    <source>
        <dbReference type="ARBA" id="ARBA00023136"/>
    </source>
</evidence>
<evidence type="ECO:0000256" key="4">
    <source>
        <dbReference type="ARBA" id="ARBA00012483"/>
    </source>
</evidence>
<comment type="caution">
    <text evidence="18">The sequence shown here is derived from an EMBL/GenBank/DDBJ whole genome shotgun (WGS) entry which is preliminary data.</text>
</comment>
<evidence type="ECO:0000256" key="14">
    <source>
        <dbReference type="PROSITE-ProRule" id="PRU00175"/>
    </source>
</evidence>
<dbReference type="GO" id="GO:0061630">
    <property type="term" value="F:ubiquitin protein ligase activity"/>
    <property type="evidence" value="ECO:0007669"/>
    <property type="project" value="UniProtKB-EC"/>
</dbReference>
<dbReference type="FunFam" id="3.30.40.10:FF:000187">
    <property type="entry name" value="E3 ubiquitin-protein ligase ATL6"/>
    <property type="match status" value="1"/>
</dbReference>
<evidence type="ECO:0000259" key="17">
    <source>
        <dbReference type="PROSITE" id="PS50089"/>
    </source>
</evidence>
<evidence type="ECO:0000256" key="8">
    <source>
        <dbReference type="ARBA" id="ARBA00022771"/>
    </source>
</evidence>
<keyword evidence="9" id="KW-0833">Ubl conjugation pathway</keyword>
<keyword evidence="5" id="KW-0808">Transferase</keyword>
<keyword evidence="19" id="KW-1185">Reference proteome</keyword>
<dbReference type="EMBL" id="JRKL02001255">
    <property type="protein sequence ID" value="KAF3965124.1"/>
    <property type="molecule type" value="Genomic_DNA"/>
</dbReference>
<protein>
    <recommendedName>
        <fullName evidence="4">RING-type E3 ubiquitin transferase</fullName>
        <ecNumber evidence="4">2.3.2.27</ecNumber>
    </recommendedName>
</protein>
<keyword evidence="12 16" id="KW-0472">Membrane</keyword>
<dbReference type="Pfam" id="PF13639">
    <property type="entry name" value="zf-RING_2"/>
    <property type="match status" value="1"/>
</dbReference>
<feature type="compositionally biased region" description="Polar residues" evidence="15">
    <location>
        <begin position="356"/>
        <end position="371"/>
    </location>
</feature>
<evidence type="ECO:0000256" key="10">
    <source>
        <dbReference type="ARBA" id="ARBA00022833"/>
    </source>
</evidence>
<dbReference type="InterPro" id="IPR001841">
    <property type="entry name" value="Znf_RING"/>
</dbReference>
<dbReference type="InterPro" id="IPR053238">
    <property type="entry name" value="RING-H2_zinc_finger"/>
</dbReference>
<evidence type="ECO:0000256" key="7">
    <source>
        <dbReference type="ARBA" id="ARBA00022723"/>
    </source>
</evidence>
<dbReference type="Proteomes" id="UP000737018">
    <property type="component" value="Unassembled WGS sequence"/>
</dbReference>
<dbReference type="PANTHER" id="PTHR14155:SF263">
    <property type="entry name" value="E3 UBIQUITIN-PROTEIN LIGASE ATL6"/>
    <property type="match status" value="1"/>
</dbReference>
<evidence type="ECO:0000256" key="3">
    <source>
        <dbReference type="ARBA" id="ARBA00004906"/>
    </source>
</evidence>
<comment type="subcellular location">
    <subcellularLocation>
        <location evidence="2">Membrane</location>
        <topology evidence="2">Single-pass membrane protein</topology>
    </subcellularLocation>
</comment>
<accession>A0A8J4RCB7</accession>
<evidence type="ECO:0000256" key="9">
    <source>
        <dbReference type="ARBA" id="ARBA00022786"/>
    </source>
</evidence>
<evidence type="ECO:0000256" key="6">
    <source>
        <dbReference type="ARBA" id="ARBA00022692"/>
    </source>
</evidence>
<dbReference type="CDD" id="cd16461">
    <property type="entry name" value="RING-H2_EL5-like"/>
    <property type="match status" value="1"/>
</dbReference>
<feature type="region of interest" description="Disordered" evidence="15">
    <location>
        <begin position="306"/>
        <end position="327"/>
    </location>
</feature>
<organism evidence="18 19">
    <name type="scientific">Castanea mollissima</name>
    <name type="common">Chinese chestnut</name>
    <dbReference type="NCBI Taxonomy" id="60419"/>
    <lineage>
        <taxon>Eukaryota</taxon>
        <taxon>Viridiplantae</taxon>
        <taxon>Streptophyta</taxon>
        <taxon>Embryophyta</taxon>
        <taxon>Tracheophyta</taxon>
        <taxon>Spermatophyta</taxon>
        <taxon>Magnoliopsida</taxon>
        <taxon>eudicotyledons</taxon>
        <taxon>Gunneridae</taxon>
        <taxon>Pentapetalae</taxon>
        <taxon>rosids</taxon>
        <taxon>fabids</taxon>
        <taxon>Fagales</taxon>
        <taxon>Fagaceae</taxon>
        <taxon>Castanea</taxon>
    </lineage>
</organism>
<keyword evidence="11 16" id="KW-1133">Transmembrane helix</keyword>
<dbReference type="PANTHER" id="PTHR14155">
    <property type="entry name" value="RING FINGER DOMAIN-CONTAINING"/>
    <property type="match status" value="1"/>
</dbReference>
<dbReference type="Gene3D" id="3.30.40.10">
    <property type="entry name" value="Zinc/RING finger domain, C3HC4 (zinc finger)"/>
    <property type="match status" value="1"/>
</dbReference>
<dbReference type="EC" id="2.3.2.27" evidence="4"/>
<dbReference type="SMART" id="SM00184">
    <property type="entry name" value="RING"/>
    <property type="match status" value="1"/>
</dbReference>
<gene>
    <name evidence="18" type="ORF">CMV_010665</name>
</gene>
<dbReference type="SUPFAM" id="SSF57850">
    <property type="entry name" value="RING/U-box"/>
    <property type="match status" value="1"/>
</dbReference>
<dbReference type="GO" id="GO:0016020">
    <property type="term" value="C:membrane"/>
    <property type="evidence" value="ECO:0007669"/>
    <property type="project" value="UniProtKB-SubCell"/>
</dbReference>
<dbReference type="PROSITE" id="PS50089">
    <property type="entry name" value="ZF_RING_2"/>
    <property type="match status" value="1"/>
</dbReference>
<evidence type="ECO:0000256" key="11">
    <source>
        <dbReference type="ARBA" id="ARBA00022989"/>
    </source>
</evidence>
<name>A0A8J4RCB7_9ROSI</name>
<comment type="pathway">
    <text evidence="3">Protein modification; protein ubiquitination.</text>
</comment>
<dbReference type="AlphaFoldDB" id="A0A8J4RCB7"/>
<evidence type="ECO:0000256" key="1">
    <source>
        <dbReference type="ARBA" id="ARBA00000900"/>
    </source>
</evidence>
<evidence type="ECO:0000256" key="16">
    <source>
        <dbReference type="SAM" id="Phobius"/>
    </source>
</evidence>
<evidence type="ECO:0000313" key="19">
    <source>
        <dbReference type="Proteomes" id="UP000737018"/>
    </source>
</evidence>
<proteinExistence type="inferred from homology"/>
<keyword evidence="7" id="KW-0479">Metal-binding</keyword>
<dbReference type="GO" id="GO:0008270">
    <property type="term" value="F:zinc ion binding"/>
    <property type="evidence" value="ECO:0007669"/>
    <property type="project" value="UniProtKB-KW"/>
</dbReference>
<evidence type="ECO:0000313" key="18">
    <source>
        <dbReference type="EMBL" id="KAF3965124.1"/>
    </source>
</evidence>
<evidence type="ECO:0000256" key="13">
    <source>
        <dbReference type="ARBA" id="ARBA00024209"/>
    </source>
</evidence>
<keyword evidence="10" id="KW-0862">Zinc</keyword>
<feature type="domain" description="RING-type" evidence="17">
    <location>
        <begin position="124"/>
        <end position="166"/>
    </location>
</feature>
<sequence length="391" mass="43465">MLFSFDPNRPIWTLIGVLSICPEVMIKWAAAQPSPDQYQYARFSPSMAIIVVVLIAALFFMGFFSIYIRHCSQGPANSNSVRMRGLSRRAAAARGLDAAVIETFPTLVYSAVKGLKIGKGALECAVCLNEFEDDERLRLIPKCDHVFHPECIDAWLASHTTCPVCRANLVPEPGESVHRLAELDPPELDLEGQYDDGLESVHNREAEGEEVGDEQRENVKGKDEMLEVLNVNQTLNRNRTRGGGSRSNRARKFLLFPRSHSTGHSLVQPGENTDRFTLRLPVEVRKQVMNRQLNRATSMVLLPREGSSRQGYRNGGEGSSQGKSYRRLEKLDPMVKSDRWVFTMAPPFLVRASSLRSPRVATNSGEGTSAQPVRPVGFVSDSGRPPVLGQF</sequence>
<evidence type="ECO:0000256" key="2">
    <source>
        <dbReference type="ARBA" id="ARBA00004167"/>
    </source>
</evidence>
<comment type="catalytic activity">
    <reaction evidence="1">
        <text>S-ubiquitinyl-[E2 ubiquitin-conjugating enzyme]-L-cysteine + [acceptor protein]-L-lysine = [E2 ubiquitin-conjugating enzyme]-L-cysteine + N(6)-ubiquitinyl-[acceptor protein]-L-lysine.</text>
        <dbReference type="EC" id="2.3.2.27"/>
    </reaction>
</comment>
<evidence type="ECO:0000256" key="15">
    <source>
        <dbReference type="SAM" id="MobiDB-lite"/>
    </source>
</evidence>
<dbReference type="OrthoDB" id="8062037at2759"/>
<keyword evidence="6 16" id="KW-0812">Transmembrane</keyword>
<dbReference type="InterPro" id="IPR013083">
    <property type="entry name" value="Znf_RING/FYVE/PHD"/>
</dbReference>